<dbReference type="Pfam" id="PF02770">
    <property type="entry name" value="Acyl-CoA_dh_M"/>
    <property type="match status" value="1"/>
</dbReference>
<sequence length="599" mass="64099">MSDYHAPLRDMLFVMTHLADAASLAELPGYEEATPDLLSSVLDEAGRFGSERLAPLNQTGDRDGARWTPEGVLSSPGFADAYADFVAGGWNGLTATPDSGGMGLPTLMGSATHEIWNAANMAFALCPLLSASAIKLLENHGDEALTAAYLEKMVSGEWTGTMDLTEPQSGSDLATIRTRAEPAGDGSYRLFGQKIYITWGEHDMAANTIHLVLARLPDAPTGVKGISLFLVPRYLLDDNGEPGTTNDMRAASIEHKLGIHGSPTCTMVYGEADGAVGYLVGPENQGLRCMFTMMNAARHKMGVQALGLSDRAYQRARAYAFDRVQGRPADPDAPASAPIAHHADVRRMLLLMKSQIDAMRALCYVTAADMDRAGRAPETEDRRRHQARVDLLIPVVKAWCTEAAIEITSLGVQVHGGMGYVEETGAAQYYRDARIIPIYEGTNGIQAIDLVGRKLLRDQGEAMRALLADMSATRDELAAHAELGTIRTALSEGIDALGTATESLLEAGKLSGEQATANAFDYLMLVGTVTGGWLLARQAMVASDALDKAGDDRPFYEQKVATATFYAAQIMPRLHAHARVVANGFEPVLSVSPAMLAAG</sequence>
<dbReference type="SUPFAM" id="SSF56645">
    <property type="entry name" value="Acyl-CoA dehydrogenase NM domain-like"/>
    <property type="match status" value="1"/>
</dbReference>
<keyword evidence="12" id="KW-1185">Reference proteome</keyword>
<dbReference type="PANTHER" id="PTHR42803:SF1">
    <property type="entry name" value="BROAD-SPECIFICITY LINEAR ACYL-COA DEHYDROGENASE FADE5"/>
    <property type="match status" value="1"/>
</dbReference>
<dbReference type="InterPro" id="IPR013786">
    <property type="entry name" value="AcylCoA_DH/ox_N"/>
</dbReference>
<dbReference type="InterPro" id="IPR037069">
    <property type="entry name" value="AcylCoA_DH/ox_N_sf"/>
</dbReference>
<evidence type="ECO:0000256" key="3">
    <source>
        <dbReference type="ARBA" id="ARBA00022630"/>
    </source>
</evidence>
<feature type="domain" description="Acyl-CoA dehydrogenase/oxidase C-terminal" evidence="7">
    <location>
        <begin position="284"/>
        <end position="449"/>
    </location>
</feature>
<evidence type="ECO:0000256" key="2">
    <source>
        <dbReference type="ARBA" id="ARBA00009347"/>
    </source>
</evidence>
<evidence type="ECO:0000259" key="9">
    <source>
        <dbReference type="Pfam" id="PF02771"/>
    </source>
</evidence>
<dbReference type="InterPro" id="IPR006091">
    <property type="entry name" value="Acyl-CoA_Oxase/DH_mid-dom"/>
</dbReference>
<organism evidence="11 12">
    <name type="scientific">Spectribacter acetivorans</name>
    <dbReference type="NCBI Taxonomy" id="3075603"/>
    <lineage>
        <taxon>Bacteria</taxon>
        <taxon>Pseudomonadati</taxon>
        <taxon>Pseudomonadota</taxon>
        <taxon>Gammaproteobacteria</taxon>
        <taxon>Salinisphaerales</taxon>
        <taxon>Salinisphaeraceae</taxon>
        <taxon>Spectribacter</taxon>
    </lineage>
</organism>
<evidence type="ECO:0000256" key="6">
    <source>
        <dbReference type="RuleBase" id="RU362125"/>
    </source>
</evidence>
<comment type="caution">
    <text evidence="11">The sequence shown here is derived from an EMBL/GenBank/DDBJ whole genome shotgun (WGS) entry which is preliminary data.</text>
</comment>
<dbReference type="InterPro" id="IPR046373">
    <property type="entry name" value="Acyl-CoA_Oxase/DH_mid-dom_sf"/>
</dbReference>
<evidence type="ECO:0000259" key="8">
    <source>
        <dbReference type="Pfam" id="PF02770"/>
    </source>
</evidence>
<keyword evidence="5 6" id="KW-0560">Oxidoreductase</keyword>
<keyword evidence="4 6" id="KW-0274">FAD</keyword>
<evidence type="ECO:0000259" key="7">
    <source>
        <dbReference type="Pfam" id="PF00441"/>
    </source>
</evidence>
<keyword evidence="3 6" id="KW-0285">Flavoprotein</keyword>
<dbReference type="RefSeq" id="WP_311659334.1">
    <property type="nucleotide sequence ID" value="NZ_JAVRHY010000010.1"/>
</dbReference>
<dbReference type="Gene3D" id="1.10.540.10">
    <property type="entry name" value="Acyl-CoA dehydrogenase/oxidase, N-terminal domain"/>
    <property type="match status" value="1"/>
</dbReference>
<dbReference type="InterPro" id="IPR052166">
    <property type="entry name" value="Diverse_Acyl-CoA_DH"/>
</dbReference>
<dbReference type="EMBL" id="JAVRHY010000010">
    <property type="protein sequence ID" value="MDT0619029.1"/>
    <property type="molecule type" value="Genomic_DNA"/>
</dbReference>
<reference evidence="11 12" key="1">
    <citation type="submission" date="2023-09" db="EMBL/GenBank/DDBJ databases">
        <authorList>
            <person name="Rey-Velasco X."/>
        </authorList>
    </citation>
    <scope>NUCLEOTIDE SEQUENCE [LARGE SCALE GENOMIC DNA]</scope>
    <source>
        <strain evidence="11 12">P385</strain>
    </source>
</reference>
<evidence type="ECO:0000256" key="4">
    <source>
        <dbReference type="ARBA" id="ARBA00022827"/>
    </source>
</evidence>
<accession>A0ABU3B986</accession>
<dbReference type="InterPro" id="IPR036250">
    <property type="entry name" value="AcylCo_DH-like_C"/>
</dbReference>
<dbReference type="Gene3D" id="1.20.140.10">
    <property type="entry name" value="Butyryl-CoA Dehydrogenase, subunit A, domain 3"/>
    <property type="match status" value="1"/>
</dbReference>
<evidence type="ECO:0000313" key="11">
    <source>
        <dbReference type="EMBL" id="MDT0619029.1"/>
    </source>
</evidence>
<proteinExistence type="inferred from homology"/>
<dbReference type="InterPro" id="IPR025878">
    <property type="entry name" value="Acyl-CoA_dh-like_C_dom"/>
</dbReference>
<comment type="cofactor">
    <cofactor evidence="1 6">
        <name>FAD</name>
        <dbReference type="ChEBI" id="CHEBI:57692"/>
    </cofactor>
</comment>
<dbReference type="SUPFAM" id="SSF47203">
    <property type="entry name" value="Acyl-CoA dehydrogenase C-terminal domain-like"/>
    <property type="match status" value="1"/>
</dbReference>
<dbReference type="Pfam" id="PF02771">
    <property type="entry name" value="Acyl-CoA_dh_N"/>
    <property type="match status" value="1"/>
</dbReference>
<comment type="similarity">
    <text evidence="2 6">Belongs to the acyl-CoA dehydrogenase family.</text>
</comment>
<feature type="domain" description="Acyl-CoA oxidase/dehydrogenase middle" evidence="8">
    <location>
        <begin position="162"/>
        <end position="268"/>
    </location>
</feature>
<dbReference type="PANTHER" id="PTHR42803">
    <property type="entry name" value="ACYL-COA DEHYDROGENASE"/>
    <property type="match status" value="1"/>
</dbReference>
<protein>
    <submittedName>
        <fullName evidence="11">Acyl-CoA dehydrogenase</fullName>
    </submittedName>
</protein>
<name>A0ABU3B986_9GAMM</name>
<evidence type="ECO:0000256" key="1">
    <source>
        <dbReference type="ARBA" id="ARBA00001974"/>
    </source>
</evidence>
<evidence type="ECO:0000313" key="12">
    <source>
        <dbReference type="Proteomes" id="UP001259982"/>
    </source>
</evidence>
<dbReference type="InterPro" id="IPR009100">
    <property type="entry name" value="AcylCoA_DH/oxidase_NM_dom_sf"/>
</dbReference>
<dbReference type="Pfam" id="PF00441">
    <property type="entry name" value="Acyl-CoA_dh_1"/>
    <property type="match status" value="1"/>
</dbReference>
<dbReference type="Gene3D" id="2.40.110.10">
    <property type="entry name" value="Butyryl-CoA Dehydrogenase, subunit A, domain 2"/>
    <property type="match status" value="1"/>
</dbReference>
<feature type="domain" description="Acetyl-CoA dehydrogenase-like C-terminal" evidence="10">
    <location>
        <begin position="469"/>
        <end position="589"/>
    </location>
</feature>
<evidence type="ECO:0000259" key="10">
    <source>
        <dbReference type="Pfam" id="PF12806"/>
    </source>
</evidence>
<dbReference type="Pfam" id="PF12806">
    <property type="entry name" value="Acyl-CoA_dh_C"/>
    <property type="match status" value="1"/>
</dbReference>
<feature type="domain" description="Acyl-CoA dehydrogenase/oxidase N-terminal" evidence="9">
    <location>
        <begin position="42"/>
        <end position="157"/>
    </location>
</feature>
<dbReference type="Proteomes" id="UP001259982">
    <property type="component" value="Unassembled WGS sequence"/>
</dbReference>
<gene>
    <name evidence="11" type="ORF">RM531_11140</name>
</gene>
<dbReference type="InterPro" id="IPR009075">
    <property type="entry name" value="AcylCo_DH/oxidase_C"/>
</dbReference>
<evidence type="ECO:0000256" key="5">
    <source>
        <dbReference type="ARBA" id="ARBA00023002"/>
    </source>
</evidence>